<dbReference type="EMBL" id="LT906468">
    <property type="protein sequence ID" value="SNV51461.1"/>
    <property type="molecule type" value="Genomic_DNA"/>
</dbReference>
<reference evidence="1 2" key="1">
    <citation type="submission" date="2017-06" db="EMBL/GenBank/DDBJ databases">
        <authorList>
            <consortium name="Pathogen Informatics"/>
        </authorList>
    </citation>
    <scope>NUCLEOTIDE SEQUENCE [LARGE SCALE GENOMIC DNA]</scope>
    <source>
        <strain evidence="1 2">NCTC12149</strain>
    </source>
</reference>
<evidence type="ECO:0000313" key="2">
    <source>
        <dbReference type="Proteomes" id="UP000215355"/>
    </source>
</evidence>
<sequence length="38" mass="4320">MKIQVISDLHQEFGISELTFEKADVVVLAGDKSWHKGY</sequence>
<gene>
    <name evidence="1" type="ORF">SAMEA4412673_02402</name>
</gene>
<evidence type="ECO:0000313" key="1">
    <source>
        <dbReference type="EMBL" id="SNV51461.1"/>
    </source>
</evidence>
<proteinExistence type="predicted"/>
<dbReference type="Proteomes" id="UP000215355">
    <property type="component" value="Chromosome 1"/>
</dbReference>
<protein>
    <submittedName>
        <fullName evidence="1">Uncharacterized protein</fullName>
    </submittedName>
</protein>
<name>A0AAJ4XCN8_9SPHI</name>
<accession>A0AAJ4XCN8</accession>
<dbReference type="SUPFAM" id="SSF56300">
    <property type="entry name" value="Metallo-dependent phosphatases"/>
    <property type="match status" value="1"/>
</dbReference>
<dbReference type="AlphaFoldDB" id="A0AAJ4XCN8"/>
<dbReference type="InterPro" id="IPR029052">
    <property type="entry name" value="Metallo-depent_PP-like"/>
</dbReference>
<dbReference type="KEGG" id="smiz:4412673_02402"/>
<organism evidence="1 2">
    <name type="scientific">Sphingobacterium mizutaii</name>
    <dbReference type="NCBI Taxonomy" id="1010"/>
    <lineage>
        <taxon>Bacteria</taxon>
        <taxon>Pseudomonadati</taxon>
        <taxon>Bacteroidota</taxon>
        <taxon>Sphingobacteriia</taxon>
        <taxon>Sphingobacteriales</taxon>
        <taxon>Sphingobacteriaceae</taxon>
        <taxon>Sphingobacterium</taxon>
    </lineage>
</organism>